<dbReference type="InterPro" id="IPR000014">
    <property type="entry name" value="PAS"/>
</dbReference>
<feature type="transmembrane region" description="Helical" evidence="8">
    <location>
        <begin position="932"/>
        <end position="958"/>
    </location>
</feature>
<feature type="region of interest" description="Disordered" evidence="7">
    <location>
        <begin position="1631"/>
        <end position="1651"/>
    </location>
</feature>
<evidence type="ECO:0000259" key="9">
    <source>
        <dbReference type="PROSITE" id="PS50112"/>
    </source>
</evidence>
<dbReference type="InterPro" id="IPR057352">
    <property type="entry name" value="TPR_TmcB/C"/>
</dbReference>
<feature type="transmembrane region" description="Helical" evidence="8">
    <location>
        <begin position="365"/>
        <end position="390"/>
    </location>
</feature>
<protein>
    <recommendedName>
        <fullName evidence="13">Adenylate and Guanylate cyclase catalytic domain containing protein</fullName>
    </recommendedName>
</protein>
<feature type="transmembrane region" description="Helical" evidence="8">
    <location>
        <begin position="1008"/>
        <end position="1030"/>
    </location>
</feature>
<comment type="caution">
    <text evidence="11">The sequence shown here is derived from an EMBL/GenBank/DDBJ whole genome shotgun (WGS) entry which is preliminary data.</text>
</comment>
<dbReference type="GO" id="GO:0005886">
    <property type="term" value="C:plasma membrane"/>
    <property type="evidence" value="ECO:0007669"/>
    <property type="project" value="TreeGrafter"/>
</dbReference>
<dbReference type="GO" id="GO:0007168">
    <property type="term" value="P:receptor guanylyl cyclase signaling pathway"/>
    <property type="evidence" value="ECO:0007669"/>
    <property type="project" value="TreeGrafter"/>
</dbReference>
<dbReference type="InterPro" id="IPR035965">
    <property type="entry name" value="PAS-like_dom_sf"/>
</dbReference>
<dbReference type="NCBIfam" id="TIGR00229">
    <property type="entry name" value="sensory_box"/>
    <property type="match status" value="1"/>
</dbReference>
<evidence type="ECO:0000313" key="11">
    <source>
        <dbReference type="EMBL" id="KAF0976554.1"/>
    </source>
</evidence>
<reference evidence="11 12" key="1">
    <citation type="journal article" date="2019" name="Sci. Rep.">
        <title>Nanopore sequencing improves the draft genome of the human pathogenic amoeba Naegleria fowleri.</title>
        <authorList>
            <person name="Liechti N."/>
            <person name="Schurch N."/>
            <person name="Bruggmann R."/>
            <person name="Wittwer M."/>
        </authorList>
    </citation>
    <scope>NUCLEOTIDE SEQUENCE [LARGE SCALE GENOMIC DNA]</scope>
    <source>
        <strain evidence="11 12">ATCC 30894</strain>
    </source>
</reference>
<dbReference type="SMART" id="SM00044">
    <property type="entry name" value="CYCc"/>
    <property type="match status" value="1"/>
</dbReference>
<name>A0A6A5BQX5_NAEFO</name>
<keyword evidence="4 8" id="KW-1133">Transmembrane helix</keyword>
<feature type="transmembrane region" description="Helical" evidence="8">
    <location>
        <begin position="301"/>
        <end position="320"/>
    </location>
</feature>
<dbReference type="InterPro" id="IPR050401">
    <property type="entry name" value="Cyclic_nucleotide_synthase"/>
</dbReference>
<dbReference type="InterPro" id="IPR029787">
    <property type="entry name" value="Nucleotide_cyclase"/>
</dbReference>
<organism evidence="11 12">
    <name type="scientific">Naegleria fowleri</name>
    <name type="common">Brain eating amoeba</name>
    <dbReference type="NCBI Taxonomy" id="5763"/>
    <lineage>
        <taxon>Eukaryota</taxon>
        <taxon>Discoba</taxon>
        <taxon>Heterolobosea</taxon>
        <taxon>Tetramitia</taxon>
        <taxon>Eutetramitia</taxon>
        <taxon>Vahlkampfiidae</taxon>
        <taxon>Naegleria</taxon>
    </lineage>
</organism>
<feature type="transmembrane region" description="Helical" evidence="8">
    <location>
        <begin position="332"/>
        <end position="353"/>
    </location>
</feature>
<keyword evidence="12" id="KW-1185">Reference proteome</keyword>
<dbReference type="GO" id="GO:0001653">
    <property type="term" value="F:peptide receptor activity"/>
    <property type="evidence" value="ECO:0007669"/>
    <property type="project" value="TreeGrafter"/>
</dbReference>
<dbReference type="InterPro" id="IPR001054">
    <property type="entry name" value="A/G_cyclase"/>
</dbReference>
<proteinExistence type="predicted"/>
<dbReference type="SUPFAM" id="SSF55785">
    <property type="entry name" value="PYP-like sensor domain (PAS domain)"/>
    <property type="match status" value="1"/>
</dbReference>
<dbReference type="PANTHER" id="PTHR11920:SF335">
    <property type="entry name" value="GUANYLATE CYCLASE"/>
    <property type="match status" value="1"/>
</dbReference>
<dbReference type="CDD" id="cd00130">
    <property type="entry name" value="PAS"/>
    <property type="match status" value="1"/>
</dbReference>
<keyword evidence="3" id="KW-0547">Nucleotide-binding</keyword>
<dbReference type="SUPFAM" id="SSF55073">
    <property type="entry name" value="Nucleotide cyclase"/>
    <property type="match status" value="1"/>
</dbReference>
<feature type="transmembrane region" description="Helical" evidence="8">
    <location>
        <begin position="276"/>
        <end position="295"/>
    </location>
</feature>
<accession>A0A6A5BQX5</accession>
<dbReference type="Pfam" id="PF13426">
    <property type="entry name" value="PAS_9"/>
    <property type="match status" value="1"/>
</dbReference>
<evidence type="ECO:0000256" key="4">
    <source>
        <dbReference type="ARBA" id="ARBA00022989"/>
    </source>
</evidence>
<keyword evidence="6" id="KW-0456">Lyase</keyword>
<feature type="domain" description="Guanylate cyclase" evidence="10">
    <location>
        <begin position="1454"/>
        <end position="1587"/>
    </location>
</feature>
<dbReference type="PROSITE" id="PS50112">
    <property type="entry name" value="PAS"/>
    <property type="match status" value="1"/>
</dbReference>
<feature type="transmembrane region" description="Helical" evidence="8">
    <location>
        <begin position="140"/>
        <end position="165"/>
    </location>
</feature>
<evidence type="ECO:0000256" key="6">
    <source>
        <dbReference type="ARBA" id="ARBA00023239"/>
    </source>
</evidence>
<feature type="compositionally biased region" description="Polar residues" evidence="7">
    <location>
        <begin position="1639"/>
        <end position="1651"/>
    </location>
</feature>
<dbReference type="VEuPathDB" id="AmoebaDB:FDP41_004453"/>
<dbReference type="Proteomes" id="UP000444721">
    <property type="component" value="Unassembled WGS sequence"/>
</dbReference>
<dbReference type="GO" id="GO:0000166">
    <property type="term" value="F:nucleotide binding"/>
    <property type="evidence" value="ECO:0007669"/>
    <property type="project" value="UniProtKB-KW"/>
</dbReference>
<dbReference type="EMBL" id="VFQX01000037">
    <property type="protein sequence ID" value="KAF0976554.1"/>
    <property type="molecule type" value="Genomic_DNA"/>
</dbReference>
<dbReference type="Gene3D" id="3.30.70.1230">
    <property type="entry name" value="Nucleotide cyclase"/>
    <property type="match status" value="1"/>
</dbReference>
<dbReference type="GO" id="GO:0004383">
    <property type="term" value="F:guanylate cyclase activity"/>
    <property type="evidence" value="ECO:0007669"/>
    <property type="project" value="TreeGrafter"/>
</dbReference>
<dbReference type="PROSITE" id="PS50125">
    <property type="entry name" value="GUANYLATE_CYCLASE_2"/>
    <property type="match status" value="1"/>
</dbReference>
<keyword evidence="2 8" id="KW-0812">Transmembrane</keyword>
<dbReference type="Pfam" id="PF25474">
    <property type="entry name" value="TPR_TmcB"/>
    <property type="match status" value="1"/>
</dbReference>
<dbReference type="OMA" id="FCVGGIH"/>
<evidence type="ECO:0000256" key="7">
    <source>
        <dbReference type="SAM" id="MobiDB-lite"/>
    </source>
</evidence>
<dbReference type="GO" id="GO:0035556">
    <property type="term" value="P:intracellular signal transduction"/>
    <property type="evidence" value="ECO:0007669"/>
    <property type="project" value="InterPro"/>
</dbReference>
<dbReference type="PANTHER" id="PTHR11920">
    <property type="entry name" value="GUANYLYL CYCLASE"/>
    <property type="match status" value="1"/>
</dbReference>
<dbReference type="OrthoDB" id="60033at2759"/>
<dbReference type="CDD" id="cd07302">
    <property type="entry name" value="CHD"/>
    <property type="match status" value="1"/>
</dbReference>
<feature type="domain" description="PAS" evidence="9">
    <location>
        <begin position="1296"/>
        <end position="1366"/>
    </location>
</feature>
<feature type="transmembrane region" description="Helical" evidence="8">
    <location>
        <begin position="241"/>
        <end position="260"/>
    </location>
</feature>
<gene>
    <name evidence="11" type="ORF">FDP41_004453</name>
</gene>
<dbReference type="VEuPathDB" id="AmoebaDB:NF0032370"/>
<evidence type="ECO:0000256" key="2">
    <source>
        <dbReference type="ARBA" id="ARBA00022692"/>
    </source>
</evidence>
<evidence type="ECO:0008006" key="13">
    <source>
        <dbReference type="Google" id="ProtNLM"/>
    </source>
</evidence>
<dbReference type="GeneID" id="68111671"/>
<feature type="transmembrane region" description="Helical" evidence="8">
    <location>
        <begin position="83"/>
        <end position="106"/>
    </location>
</feature>
<feature type="transmembrane region" description="Helical" evidence="8">
    <location>
        <begin position="1225"/>
        <end position="1247"/>
    </location>
</feature>
<dbReference type="RefSeq" id="XP_044561267.1">
    <property type="nucleotide sequence ID" value="XM_044707869.1"/>
</dbReference>
<evidence type="ECO:0000313" key="12">
    <source>
        <dbReference type="Proteomes" id="UP000444721"/>
    </source>
</evidence>
<feature type="transmembrane region" description="Helical" evidence="8">
    <location>
        <begin position="729"/>
        <end position="755"/>
    </location>
</feature>
<dbReference type="Gene3D" id="3.30.450.20">
    <property type="entry name" value="PAS domain"/>
    <property type="match status" value="1"/>
</dbReference>
<evidence type="ECO:0000256" key="3">
    <source>
        <dbReference type="ARBA" id="ARBA00022741"/>
    </source>
</evidence>
<dbReference type="GO" id="GO:0004016">
    <property type="term" value="F:adenylate cyclase activity"/>
    <property type="evidence" value="ECO:0007669"/>
    <property type="project" value="TreeGrafter"/>
</dbReference>
<dbReference type="VEuPathDB" id="AmoebaDB:NfTy_083460"/>
<evidence type="ECO:0000259" key="10">
    <source>
        <dbReference type="PROSITE" id="PS50125"/>
    </source>
</evidence>
<dbReference type="VEuPathDB" id="AmoebaDB:NF0067030"/>
<feature type="transmembrane region" description="Helical" evidence="8">
    <location>
        <begin position="177"/>
        <end position="195"/>
    </location>
</feature>
<evidence type="ECO:0000256" key="8">
    <source>
        <dbReference type="SAM" id="Phobius"/>
    </source>
</evidence>
<evidence type="ECO:0000256" key="5">
    <source>
        <dbReference type="ARBA" id="ARBA00023136"/>
    </source>
</evidence>
<keyword evidence="5 8" id="KW-0472">Membrane</keyword>
<dbReference type="Pfam" id="PF00211">
    <property type="entry name" value="Guanylate_cyc"/>
    <property type="match status" value="1"/>
</dbReference>
<evidence type="ECO:0000256" key="1">
    <source>
        <dbReference type="ARBA" id="ARBA00004370"/>
    </source>
</evidence>
<comment type="subcellular location">
    <subcellularLocation>
        <location evidence="1">Membrane</location>
    </subcellularLocation>
</comment>
<sequence length="1651" mass="186418">MDVSSSFGGGRDSRTFEKGFSSIVGTAIGYNQSSSVLSAGSTGASESSMTEYSNTSLITSFEETITSLFTSLRERSCIRATNWYSFVFSLVFLLYTFWAMMFLPALDHVGMNWEKNSAWVFKVANYPVTLSLDVSSIETVTGILIGFFVIITLCAIMLAASTYAINTTNKHWPKIKLFTRVLMGFLTFSSLFYSYTYSLVLGCDYGNFELLPGADQPLEILKDFTQVACVSSLNSAMMAVGGFYFVVLMVIVAMSSMILFDNNPTCRNLFVSETNMVYLPLTIFHCLYIVLAALIPSRYAFIAPCIYFCLSICYSAYLVYLIPFFRKIENTIYFGVNCARVGFALGFLISSIVNNISEIADNVKIGMLGIIFGLAVVFLGVGLISMEIYLRYIGKTIRRLLTETRVVRGDNDNAVVNLERDGSYLYQIIEGQSRQRQLMLFFKLSKSYPSDDVDRLSDLDLSLKFIKGLFSQRVISKMSYGSLLTASVIVAYFNPNVMLSISVSTTLLRRAAKFKNNFIRRFLVNDKTKDCEFLYGKDSSGKNHMELKNILAKLDKKQLIIHYLHKAFWKELMNENVDIEKVQVINRQISRLTNAAQSSFDSLMQSYNHDKSVIRAYAKFLEECQFNTEQASELFQEATAIEDDEANSQRKIVQKKNNHNKIVPASSSMALEADTKASNDYFDEKSEELFNEVENDKFDGVENTESSARKVDALFRMSLNMNMKNQLQLTSFIVFATISVIILTVGLVMSIAISYNVSGDIYLSKSICMPAAVPLGLTRRVREKQAHMTLLSRDPRWQSNHELKLKQFFATLHSLKDLSTKNEFSASVRSDYVKQTRKYRQPMLIYGDSNPNSWQNYTIDRNTSIAEITESLLTNCESMLSYTDEQYNHTADNIHFMYLYLNRINFSAGFETFCNEYLVRNKEKAESYRDNFLAYYAASTGAYVVCAIVIILATNYFLSSLTDAVKLLDKRVSKDKVGKIYHALNAKLNDDMQIGSDGLIAKMLRPNIFIAILVILVIVVTVGCVSLFFLETLLNSNFSANAIRNIQSSVNVIMTSQRVGLRLQEIFIYNMNEINSNLPIKHPALTSRKELQFFHDDHKNLIDLINTKWYGLLYGNNENAYSRLIGQYPKIDNIINGIYNCNVTNNSSLCPSLSELISNITNSATLFNEDIFYNPSHYTALSVFMWTQTLFASIDNLGDLLQYFIETYSKYAANPSVAITITFSIVGYILLIILISLTYSSMSAFWAEYRQFRMMLHYFPSDLLEDDVLKKFILHKELPPKFKRKETKNSYTEDNSTDGIKGVMNASVDGSILCNEKGEINLFNPVAESCFGLKSSDVVGLSVYTLFGESSHATIKRILSSLTDRSKSSKGESVEVECLRKNNTTFPARANIFSSKSTLVFVIRDITAEKKQNLLLEEEKKKSDSLLRNILPEAVGQKLKLGETFIAEKHNDVTCFFSDMVNFTALSSTMDATGLVKMLNTIVNGFDALTDTYNLEKIKTIGDAYFCVGGIHASSTSDHPERVLRFAIETFNVVYEYNQKTLLNLDTNHDSTFLNIRCGINTGPVIAGVIGTKKFAYDTINVASRMESTSKQGRIQCSRSTYERVYDLGFEFEERKVEVKGKGSTQTYLLNDKHHKNPIPTTTPNISSILE</sequence>